<dbReference type="Proteomes" id="UP000255167">
    <property type="component" value="Unassembled WGS sequence"/>
</dbReference>
<sequence length="74" mass="8059">MCCQSSGVISDESISGWYSWIVKSGISGRWNSGHQRQLTLQMAGNGYIAVFRALHTDGPTGVGNVNRFFLHSIA</sequence>
<proteinExistence type="predicted"/>
<evidence type="ECO:0000313" key="2">
    <source>
        <dbReference type="Proteomes" id="UP000255167"/>
    </source>
</evidence>
<name>A0A378F6I0_KLEPN</name>
<protein>
    <submittedName>
        <fullName evidence="1">Uncharacterized protein</fullName>
    </submittedName>
</protein>
<evidence type="ECO:0000313" key="1">
    <source>
        <dbReference type="EMBL" id="STW39779.1"/>
    </source>
</evidence>
<reference evidence="1 2" key="1">
    <citation type="submission" date="2018-06" db="EMBL/GenBank/DDBJ databases">
        <authorList>
            <consortium name="Pathogen Informatics"/>
            <person name="Doyle S."/>
        </authorList>
    </citation>
    <scope>NUCLEOTIDE SEQUENCE [LARGE SCALE GENOMIC DNA]</scope>
    <source>
        <strain evidence="1 2">NCTC9617</strain>
    </source>
</reference>
<gene>
    <name evidence="1" type="ORF">NCTC9617_01309</name>
</gene>
<dbReference type="EMBL" id="UGNC01000004">
    <property type="protein sequence ID" value="STW39779.1"/>
    <property type="molecule type" value="Genomic_DNA"/>
</dbReference>
<accession>A0A378F6I0</accession>
<organism evidence="1 2">
    <name type="scientific">Klebsiella pneumoniae</name>
    <dbReference type="NCBI Taxonomy" id="573"/>
    <lineage>
        <taxon>Bacteria</taxon>
        <taxon>Pseudomonadati</taxon>
        <taxon>Pseudomonadota</taxon>
        <taxon>Gammaproteobacteria</taxon>
        <taxon>Enterobacterales</taxon>
        <taxon>Enterobacteriaceae</taxon>
        <taxon>Klebsiella/Raoultella group</taxon>
        <taxon>Klebsiella</taxon>
        <taxon>Klebsiella pneumoniae complex</taxon>
    </lineage>
</organism>
<dbReference type="AlphaFoldDB" id="A0A378F6I0"/>